<feature type="transmembrane region" description="Helical" evidence="1">
    <location>
        <begin position="89"/>
        <end position="112"/>
    </location>
</feature>
<accession>A0ABD6DCS1</accession>
<name>A0ABD6DCS1_9EURY</name>
<dbReference type="Proteomes" id="UP001597052">
    <property type="component" value="Unassembled WGS sequence"/>
</dbReference>
<feature type="transmembrane region" description="Helical" evidence="1">
    <location>
        <begin position="57"/>
        <end position="77"/>
    </location>
</feature>
<gene>
    <name evidence="2" type="ORF">ACFSBW_13765</name>
</gene>
<dbReference type="AlphaFoldDB" id="A0ABD6DCS1"/>
<keyword evidence="3" id="KW-1185">Reference proteome</keyword>
<feature type="transmembrane region" description="Helical" evidence="1">
    <location>
        <begin position="23"/>
        <end position="45"/>
    </location>
</feature>
<organism evidence="2 3">
    <name type="scientific">Halohasta litorea</name>
    <dbReference type="NCBI Taxonomy" id="869891"/>
    <lineage>
        <taxon>Archaea</taxon>
        <taxon>Methanobacteriati</taxon>
        <taxon>Methanobacteriota</taxon>
        <taxon>Stenosarchaea group</taxon>
        <taxon>Halobacteria</taxon>
        <taxon>Halobacteriales</taxon>
        <taxon>Haloferacaceae</taxon>
        <taxon>Halohasta</taxon>
    </lineage>
</organism>
<evidence type="ECO:0000256" key="1">
    <source>
        <dbReference type="SAM" id="Phobius"/>
    </source>
</evidence>
<evidence type="ECO:0000313" key="3">
    <source>
        <dbReference type="Proteomes" id="UP001597052"/>
    </source>
</evidence>
<keyword evidence="1" id="KW-1133">Transmembrane helix</keyword>
<protein>
    <submittedName>
        <fullName evidence="2">Uncharacterized protein</fullName>
    </submittedName>
</protein>
<reference evidence="2 3" key="1">
    <citation type="journal article" date="2019" name="Int. J. Syst. Evol. Microbiol.">
        <title>The Global Catalogue of Microorganisms (GCM) 10K type strain sequencing project: providing services to taxonomists for standard genome sequencing and annotation.</title>
        <authorList>
            <consortium name="The Broad Institute Genomics Platform"/>
            <consortium name="The Broad Institute Genome Sequencing Center for Infectious Disease"/>
            <person name="Wu L."/>
            <person name="Ma J."/>
        </authorList>
    </citation>
    <scope>NUCLEOTIDE SEQUENCE [LARGE SCALE GENOMIC DNA]</scope>
    <source>
        <strain evidence="2 3">CGMCC 1.10593</strain>
    </source>
</reference>
<sequence>MDSAVAIGARLRSRLLSLLFDDVIPEAIAWLFVVGGMPTVLWGLLRGTSLPAGGASQLVLVFFGSVLSVWGVSELLPRRYRRSIALLRIYAILGSGVAVFALLMLLVFWWGLQQPL</sequence>
<keyword evidence="1" id="KW-0812">Transmembrane</keyword>
<comment type="caution">
    <text evidence="2">The sequence shown here is derived from an EMBL/GenBank/DDBJ whole genome shotgun (WGS) entry which is preliminary data.</text>
</comment>
<keyword evidence="1" id="KW-0472">Membrane</keyword>
<proteinExistence type="predicted"/>
<evidence type="ECO:0000313" key="2">
    <source>
        <dbReference type="EMBL" id="MFD1642938.1"/>
    </source>
</evidence>
<dbReference type="EMBL" id="JBHUDM010000004">
    <property type="protein sequence ID" value="MFD1642938.1"/>
    <property type="molecule type" value="Genomic_DNA"/>
</dbReference>
<dbReference type="RefSeq" id="WP_256396533.1">
    <property type="nucleotide sequence ID" value="NZ_JANHDJ010000004.1"/>
</dbReference>